<dbReference type="EMBL" id="RJVA01000010">
    <property type="protein sequence ID" value="ROR01548.1"/>
    <property type="molecule type" value="Genomic_DNA"/>
</dbReference>
<dbReference type="RefSeq" id="WP_123289264.1">
    <property type="nucleotide sequence ID" value="NZ_RJVA01000010.1"/>
</dbReference>
<dbReference type="InterPro" id="IPR009875">
    <property type="entry name" value="PilZ_domain"/>
</dbReference>
<dbReference type="Gene3D" id="2.40.10.220">
    <property type="entry name" value="predicted glycosyltransferase like domains"/>
    <property type="match status" value="1"/>
</dbReference>
<dbReference type="AlphaFoldDB" id="A0A3N1VKM6"/>
<accession>A0A3N1VKM6</accession>
<reference evidence="2 3" key="1">
    <citation type="submission" date="2018-11" db="EMBL/GenBank/DDBJ databases">
        <title>Genomic Encyclopedia of Type Strains, Phase IV (KMG-IV): sequencing the most valuable type-strain genomes for metagenomic binning, comparative biology and taxonomic classification.</title>
        <authorList>
            <person name="Goeker M."/>
        </authorList>
    </citation>
    <scope>NUCLEOTIDE SEQUENCE [LARGE SCALE GENOMIC DNA]</scope>
    <source>
        <strain evidence="2 3">DSM 22027</strain>
    </source>
</reference>
<dbReference type="Proteomes" id="UP000276223">
    <property type="component" value="Unassembled WGS sequence"/>
</dbReference>
<keyword evidence="3" id="KW-1185">Reference proteome</keyword>
<evidence type="ECO:0000313" key="3">
    <source>
        <dbReference type="Proteomes" id="UP000276223"/>
    </source>
</evidence>
<gene>
    <name evidence="2" type="ORF">EDC27_0726</name>
</gene>
<dbReference type="GO" id="GO:0035438">
    <property type="term" value="F:cyclic-di-GMP binding"/>
    <property type="evidence" value="ECO:0007669"/>
    <property type="project" value="InterPro"/>
</dbReference>
<evidence type="ECO:0000313" key="2">
    <source>
        <dbReference type="EMBL" id="ROR01548.1"/>
    </source>
</evidence>
<comment type="caution">
    <text evidence="2">The sequence shown here is derived from an EMBL/GenBank/DDBJ whole genome shotgun (WGS) entry which is preliminary data.</text>
</comment>
<sequence length="126" mass="14258">MFGNGLVQDQGEKDRPKPCQVIFVHESRKGMGRSFHFNEVGMLVLCEEPAPLQARLRMSLLFPGLKNPIDLDAEVVWTNRYGAEDAATPRGMGVKFVEPDAATARLLADFAQRYRVYGTQYEIFYT</sequence>
<protein>
    <submittedName>
        <fullName evidence="2">PilZ domain-containing protein</fullName>
    </submittedName>
</protein>
<feature type="domain" description="PilZ" evidence="1">
    <location>
        <begin position="39"/>
        <end position="110"/>
    </location>
</feature>
<dbReference type="OrthoDB" id="5513082at2"/>
<evidence type="ECO:0000259" key="1">
    <source>
        <dbReference type="Pfam" id="PF07238"/>
    </source>
</evidence>
<dbReference type="Pfam" id="PF07238">
    <property type="entry name" value="PilZ"/>
    <property type="match status" value="1"/>
</dbReference>
<proteinExistence type="predicted"/>
<organism evidence="2 3">
    <name type="scientific">Desulfosoma caldarium</name>
    <dbReference type="NCBI Taxonomy" id="610254"/>
    <lineage>
        <taxon>Bacteria</taxon>
        <taxon>Pseudomonadati</taxon>
        <taxon>Thermodesulfobacteriota</taxon>
        <taxon>Syntrophobacteria</taxon>
        <taxon>Syntrophobacterales</taxon>
        <taxon>Syntrophobacteraceae</taxon>
        <taxon>Desulfosoma</taxon>
    </lineage>
</organism>
<name>A0A3N1VKM6_9BACT</name>